<accession>A0ABT9B4Q2</accession>
<evidence type="ECO:0000256" key="1">
    <source>
        <dbReference type="SAM" id="SignalP"/>
    </source>
</evidence>
<dbReference type="Proteomes" id="UP001176429">
    <property type="component" value="Unassembled WGS sequence"/>
</dbReference>
<dbReference type="PROSITE" id="PS51257">
    <property type="entry name" value="PROKAR_LIPOPROTEIN"/>
    <property type="match status" value="1"/>
</dbReference>
<dbReference type="RefSeq" id="WP_305004552.1">
    <property type="nucleotide sequence ID" value="NZ_JAUQSY010000001.1"/>
</dbReference>
<name>A0ABT9B4Q2_9BACT</name>
<dbReference type="InterPro" id="IPR025366">
    <property type="entry name" value="DUF4270"/>
</dbReference>
<protein>
    <submittedName>
        <fullName evidence="2">DUF4270 family protein</fullName>
    </submittedName>
</protein>
<reference evidence="2" key="1">
    <citation type="submission" date="2023-07" db="EMBL/GenBank/DDBJ databases">
        <authorList>
            <person name="Kim M.K."/>
        </authorList>
    </citation>
    <scope>NUCLEOTIDE SEQUENCE</scope>
    <source>
        <strain evidence="2">ASUV-10-1</strain>
    </source>
</reference>
<feature type="signal peptide" evidence="1">
    <location>
        <begin position="1"/>
        <end position="21"/>
    </location>
</feature>
<evidence type="ECO:0000313" key="3">
    <source>
        <dbReference type="Proteomes" id="UP001176429"/>
    </source>
</evidence>
<keyword evidence="1" id="KW-0732">Signal</keyword>
<proteinExistence type="predicted"/>
<dbReference type="EMBL" id="JAUQSY010000001">
    <property type="protein sequence ID" value="MDO7873239.1"/>
    <property type="molecule type" value="Genomic_DNA"/>
</dbReference>
<dbReference type="Pfam" id="PF14092">
    <property type="entry name" value="DUF4270"/>
    <property type="match status" value="1"/>
</dbReference>
<sequence>MNWLTSRVATVAVPLALLALAGCDKGTDLNVDLPDTTGISTDYLDLDLGAQAATVRLQPVSTLKAEHYLVGRLSEGVAGTTTARSYLNVLLPVLPDSLPSKFADPRLDSVVMVLTYDRVYGSTTAPVRLNIGNLPARLDDRAVYDSSTPPISNVEWLRTNVPGKIDRTRQVTSSATTSNPAVTTTVPDPSVRLVLQRGAAIPSAFFDDVFASLKAGGFTQAKLDAKLRGLALEPASGYNGSILSMGRVAIGRIELFFHDEGATVPTKWHAFPLVFGPVYSASGQASALDPRYYTQLESDLSNSALSALALPGSVGVPAASLNNTSYLQEGNGIGTRVALSNLPKLEALRNLRGLAINRAELRVPIKPYSNLLFPNSPLLYLLEANASNEVLQRTLSYVPYDRVVQTDGANPRGAGEIRNFAFGTIVNGGTSQPYYSILLTTYLQAYLNNNLDGELPASLILMPTVRQSSTLSLNRTAIDADNIHLFVYYSQQ</sequence>
<organism evidence="2 3">
    <name type="scientific">Hymenobacter aranciens</name>
    <dbReference type="NCBI Taxonomy" id="3063996"/>
    <lineage>
        <taxon>Bacteria</taxon>
        <taxon>Pseudomonadati</taxon>
        <taxon>Bacteroidota</taxon>
        <taxon>Cytophagia</taxon>
        <taxon>Cytophagales</taxon>
        <taxon>Hymenobacteraceae</taxon>
        <taxon>Hymenobacter</taxon>
    </lineage>
</organism>
<gene>
    <name evidence="2" type="ORF">Q5H93_00735</name>
</gene>
<evidence type="ECO:0000313" key="2">
    <source>
        <dbReference type="EMBL" id="MDO7873239.1"/>
    </source>
</evidence>
<comment type="caution">
    <text evidence="2">The sequence shown here is derived from an EMBL/GenBank/DDBJ whole genome shotgun (WGS) entry which is preliminary data.</text>
</comment>
<keyword evidence="3" id="KW-1185">Reference proteome</keyword>
<feature type="chain" id="PRO_5046352262" evidence="1">
    <location>
        <begin position="22"/>
        <end position="492"/>
    </location>
</feature>